<evidence type="ECO:0000256" key="21">
    <source>
        <dbReference type="RuleBase" id="RU361144"/>
    </source>
</evidence>
<evidence type="ECO:0000256" key="20">
    <source>
        <dbReference type="PROSITE-ProRule" id="PRU01355"/>
    </source>
</evidence>
<evidence type="ECO:0000256" key="22">
    <source>
        <dbReference type="SAM" id="Phobius"/>
    </source>
</evidence>
<feature type="disulfide bond" evidence="18 20">
    <location>
        <begin position="343"/>
        <end position="361"/>
    </location>
</feature>
<dbReference type="CDD" id="cd06461">
    <property type="entry name" value="M2_ACE"/>
    <property type="match status" value="1"/>
</dbReference>
<feature type="binding site" evidence="19">
    <location>
        <position position="374"/>
    </location>
    <ligand>
        <name>Zn(2+)</name>
        <dbReference type="ChEBI" id="CHEBI:29105"/>
        <label>2</label>
        <note>catalytic</note>
    </ligand>
</feature>
<feature type="binding site" evidence="17">
    <location>
        <position position="402"/>
    </location>
    <ligand>
        <name>Zn(2+)</name>
        <dbReference type="ChEBI" id="CHEBI:29105"/>
        <label>1</label>
        <note>catalytic</note>
    </ligand>
</feature>
<organism evidence="24 25">
    <name type="scientific">Plectus sambesii</name>
    <dbReference type="NCBI Taxonomy" id="2011161"/>
    <lineage>
        <taxon>Eukaryota</taxon>
        <taxon>Metazoa</taxon>
        <taxon>Ecdysozoa</taxon>
        <taxon>Nematoda</taxon>
        <taxon>Chromadorea</taxon>
        <taxon>Plectida</taxon>
        <taxon>Plectina</taxon>
        <taxon>Plectoidea</taxon>
        <taxon>Plectidae</taxon>
        <taxon>Plectus</taxon>
    </lineage>
</organism>
<evidence type="ECO:0000256" key="18">
    <source>
        <dbReference type="PIRSR" id="PIRSR601548-4"/>
    </source>
</evidence>
<evidence type="ECO:0000256" key="5">
    <source>
        <dbReference type="ARBA" id="ARBA00022729"/>
    </source>
</evidence>
<dbReference type="GO" id="GO:0008237">
    <property type="term" value="F:metallopeptidase activity"/>
    <property type="evidence" value="ECO:0007669"/>
    <property type="project" value="UniProtKB-KW"/>
</dbReference>
<keyword evidence="7 17" id="KW-0862">Zinc</keyword>
<evidence type="ECO:0000256" key="16">
    <source>
        <dbReference type="PIRSR" id="PIRSR601548-2"/>
    </source>
</evidence>
<dbReference type="PRINTS" id="PR00791">
    <property type="entry name" value="PEPDIPTASEA"/>
</dbReference>
<evidence type="ECO:0000256" key="6">
    <source>
        <dbReference type="ARBA" id="ARBA00022801"/>
    </source>
</evidence>
<keyword evidence="8 21" id="KW-0482">Metalloprotease</keyword>
<reference evidence="25" key="1">
    <citation type="submission" date="2022-11" db="UniProtKB">
        <authorList>
            <consortium name="WormBaseParasite"/>
        </authorList>
    </citation>
    <scope>IDENTIFICATION</scope>
</reference>
<dbReference type="PROSITE" id="PS52011">
    <property type="entry name" value="PEPTIDASE_M2"/>
    <property type="match status" value="1"/>
</dbReference>
<keyword evidence="22" id="KW-0472">Membrane</keyword>
<feature type="binding site" evidence="17">
    <location>
        <position position="374"/>
    </location>
    <ligand>
        <name>Zn(2+)</name>
        <dbReference type="ChEBI" id="CHEBI:29105"/>
        <label>1</label>
        <note>catalytic</note>
    </ligand>
</feature>
<sequence>MKRHTLASLGLIVLLVSLVGAQSNVDDFLSNFNTIGQQEYYRDNVANWNVQVNLDDNSLPGLAAKADADLSTWLQSMAAQATAQFGDLSSINDATKKRLLTMIQTVGLNLTASDTILLSTLITNMTTIYNTNRICPWSSVTRAPDCSVPFQQWWRIDPEMFDRMSNSRDYDELTYVWTAWRNISTLNKAYFQQYVDLSNKGARQGGFKDTGDYWRSWYESTDFKNLMDQTFQEVLPLYEELHTYIRRKLLAQYPGKFSTSAIPAHILGNMWAQDWTDIGDFTTPFPSIPTVDVTAQMVAQNYTPLKMFHVADDFYQSLGLIKMNDGFWNNSMMTQPENRSVVCHASAWDFLNGQDFRIKMCAQVNMADLVTIHHEMGHIEYYMQYSKQPLSFRNGANPGFHEAIGDTMALSVATPQHLQKINLLNFTSSNQQDINFLFKQALAKVAFLPFGYLIDLWRWSVFDGTYNSSTYNTGWWDLRTKYQGIVPPNNRPVDAFDAGSKSHVIDSTPYIRYFFSYISQFQFYKAMCAAANQTDALYKCDFYQSKPAGDLFSSMLKLGNSLPWPQAMQTITGQPNLNASAISEYFKPLQDWLRSENVKAGDCYGWNQTWPAAVMSTLNTPRCGPTLPAATTTTTTSPQSGGTSQVAGSVLISFVMALISCVLAYFH</sequence>
<feature type="signal peptide" evidence="23">
    <location>
        <begin position="1"/>
        <end position="21"/>
    </location>
</feature>
<accession>A0A914V2J5</accession>
<evidence type="ECO:0000256" key="12">
    <source>
        <dbReference type="ARBA" id="ARBA00039858"/>
    </source>
</evidence>
<evidence type="ECO:0000256" key="23">
    <source>
        <dbReference type="SAM" id="SignalP"/>
    </source>
</evidence>
<dbReference type="AlphaFoldDB" id="A0A914V2J5"/>
<keyword evidence="2 21" id="KW-0121">Carboxypeptidase</keyword>
<feature type="active site" description="Proton donor 2" evidence="15">
    <location>
        <position position="503"/>
    </location>
</feature>
<feature type="active site" description="Proton acceptor 2" evidence="15">
    <location>
        <position position="375"/>
    </location>
</feature>
<keyword evidence="10 14" id="KW-0325">Glycoprotein</keyword>
<feature type="binding site" evidence="19">
    <location>
        <position position="402"/>
    </location>
    <ligand>
        <name>Zn(2+)</name>
        <dbReference type="ChEBI" id="CHEBI:29105"/>
        <label>2</label>
        <note>catalytic</note>
    </ligand>
</feature>
<feature type="transmembrane region" description="Helical" evidence="22">
    <location>
        <begin position="646"/>
        <end position="666"/>
    </location>
</feature>
<dbReference type="EC" id="3.4.-.-" evidence="21"/>
<keyword evidence="3 21" id="KW-0645">Protease</keyword>
<keyword evidence="5 23" id="KW-0732">Signal</keyword>
<evidence type="ECO:0000256" key="8">
    <source>
        <dbReference type="ARBA" id="ARBA00023049"/>
    </source>
</evidence>
<dbReference type="GO" id="GO:0004180">
    <property type="term" value="F:carboxypeptidase activity"/>
    <property type="evidence" value="ECO:0007669"/>
    <property type="project" value="UniProtKB-KW"/>
</dbReference>
<evidence type="ECO:0000256" key="9">
    <source>
        <dbReference type="ARBA" id="ARBA00023157"/>
    </source>
</evidence>
<feature type="active site" description="Proton donor 1" evidence="13">
    <location>
        <position position="503"/>
    </location>
</feature>
<dbReference type="WBParaSite" id="PSAMB.scaffold1451size31365.g13378.t1">
    <property type="protein sequence ID" value="PSAMB.scaffold1451size31365.g13378.t1"/>
    <property type="gene ID" value="PSAMB.scaffold1451size31365.g13378"/>
</dbReference>
<keyword evidence="22" id="KW-1133">Transmembrane helix</keyword>
<evidence type="ECO:0000256" key="19">
    <source>
        <dbReference type="PIRSR" id="PIRSR601548-8"/>
    </source>
</evidence>
<evidence type="ECO:0000256" key="10">
    <source>
        <dbReference type="ARBA" id="ARBA00023180"/>
    </source>
</evidence>
<dbReference type="GO" id="GO:0046872">
    <property type="term" value="F:metal ion binding"/>
    <property type="evidence" value="ECO:0007669"/>
    <property type="project" value="UniProtKB-KW"/>
</dbReference>
<keyword evidence="6 21" id="KW-0378">Hydrolase</keyword>
<evidence type="ECO:0000256" key="11">
    <source>
        <dbReference type="ARBA" id="ARBA00036868"/>
    </source>
</evidence>
<dbReference type="Pfam" id="PF01401">
    <property type="entry name" value="Peptidase_M2"/>
    <property type="match status" value="1"/>
</dbReference>
<feature type="active site" description="Proton acceptor 1" evidence="13">
    <location>
        <position position="375"/>
    </location>
</feature>
<keyword evidence="9 18" id="KW-1015">Disulfide bond</keyword>
<evidence type="ECO:0000256" key="4">
    <source>
        <dbReference type="ARBA" id="ARBA00022723"/>
    </source>
</evidence>
<dbReference type="PANTHER" id="PTHR10514:SF27">
    <property type="entry name" value="ANGIOTENSIN-CONVERTING ENZYME"/>
    <property type="match status" value="1"/>
</dbReference>
<proteinExistence type="inferred from homology"/>
<dbReference type="PANTHER" id="PTHR10514">
    <property type="entry name" value="ANGIOTENSIN-CONVERTING ENZYME"/>
    <property type="match status" value="1"/>
</dbReference>
<dbReference type="FunFam" id="1.10.1370.30:FF:000004">
    <property type="entry name" value="Angiotensin-converting enzyme"/>
    <property type="match status" value="1"/>
</dbReference>
<feature type="glycosylation site" description="N-linked (GlcNAc...) asparagine; partial" evidence="14">
    <location>
        <position position="576"/>
    </location>
</feature>
<comment type="caution">
    <text evidence="20">Lacks conserved residue(s) required for the propagation of feature annotation.</text>
</comment>
<evidence type="ECO:0000256" key="13">
    <source>
        <dbReference type="PIRSR" id="PIRSR601548-1"/>
    </source>
</evidence>
<feature type="glycosylation site" description="N-linked (GlcNAc...) asparagine" evidence="14">
    <location>
        <position position="53"/>
    </location>
</feature>
<feature type="glycosylation site" description="N-linked (GlcNAc...) asparagine; partial" evidence="14">
    <location>
        <position position="329"/>
    </location>
</feature>
<feature type="binding site" evidence="16">
    <location>
        <position position="512"/>
    </location>
    <ligand>
        <name>chloride</name>
        <dbReference type="ChEBI" id="CHEBI:17996"/>
        <label>1</label>
    </ligand>
</feature>
<evidence type="ECO:0000256" key="3">
    <source>
        <dbReference type="ARBA" id="ARBA00022670"/>
    </source>
</evidence>
<dbReference type="GO" id="GO:0008241">
    <property type="term" value="F:peptidyl-dipeptidase activity"/>
    <property type="evidence" value="ECO:0007669"/>
    <property type="project" value="UniProtKB-EC"/>
</dbReference>
<evidence type="ECO:0000256" key="17">
    <source>
        <dbReference type="PIRSR" id="PIRSR601548-3"/>
    </source>
</evidence>
<dbReference type="GO" id="GO:0006508">
    <property type="term" value="P:proteolysis"/>
    <property type="evidence" value="ECO:0007669"/>
    <property type="project" value="UniProtKB-KW"/>
</dbReference>
<evidence type="ECO:0000313" key="25">
    <source>
        <dbReference type="WBParaSite" id="PSAMB.scaffold1451size31365.g13378.t1"/>
    </source>
</evidence>
<feature type="disulfide bond" evidence="18">
    <location>
        <begin position="528"/>
        <end position="540"/>
    </location>
</feature>
<name>A0A914V2J5_9BILA</name>
<comment type="similarity">
    <text evidence="1 20 21">Belongs to the peptidase M2 family.</text>
</comment>
<evidence type="ECO:0000256" key="1">
    <source>
        <dbReference type="ARBA" id="ARBA00008139"/>
    </source>
</evidence>
<evidence type="ECO:0000256" key="15">
    <source>
        <dbReference type="PIRSR" id="PIRSR601548-11"/>
    </source>
</evidence>
<evidence type="ECO:0000313" key="24">
    <source>
        <dbReference type="Proteomes" id="UP000887566"/>
    </source>
</evidence>
<dbReference type="Proteomes" id="UP000887566">
    <property type="component" value="Unplaced"/>
</dbReference>
<evidence type="ECO:0000256" key="2">
    <source>
        <dbReference type="ARBA" id="ARBA00022645"/>
    </source>
</evidence>
<protein>
    <recommendedName>
        <fullName evidence="12 21">Angiotensin-converting enzyme</fullName>
        <ecNumber evidence="21">3.4.-.-</ecNumber>
    </recommendedName>
</protein>
<evidence type="ECO:0000256" key="7">
    <source>
        <dbReference type="ARBA" id="ARBA00022833"/>
    </source>
</evidence>
<dbReference type="Gene3D" id="1.10.1370.30">
    <property type="match status" value="2"/>
</dbReference>
<keyword evidence="24" id="KW-1185">Reference proteome</keyword>
<keyword evidence="4 17" id="KW-0479">Metal-binding</keyword>
<dbReference type="InterPro" id="IPR001548">
    <property type="entry name" value="Peptidase_M2"/>
</dbReference>
<feature type="binding site" evidence="17">
    <location>
        <position position="378"/>
    </location>
    <ligand>
        <name>Zn(2+)</name>
        <dbReference type="ChEBI" id="CHEBI:29105"/>
        <label>1</label>
        <note>catalytic</note>
    </ligand>
</feature>
<keyword evidence="22" id="KW-0812">Transmembrane</keyword>
<comment type="cofactor">
    <cofactor evidence="21">
        <name>Zn(2+)</name>
        <dbReference type="ChEBI" id="CHEBI:29105"/>
    </cofactor>
    <text evidence="21">Binds 1 zinc ion per subunit.</text>
</comment>
<dbReference type="SUPFAM" id="SSF55486">
    <property type="entry name" value="Metalloproteases ('zincins'), catalytic domain"/>
    <property type="match status" value="1"/>
</dbReference>
<feature type="binding site" evidence="16">
    <location>
        <position position="218"/>
    </location>
    <ligand>
        <name>chloride</name>
        <dbReference type="ChEBI" id="CHEBI:17996"/>
        <label>1</label>
    </ligand>
</feature>
<comment type="catalytic activity">
    <reaction evidence="11">
        <text>Release of a C-terminal dipeptide, oligopeptide-|-Xaa-Yaa, when Xaa is not Pro, and Yaa is neither Asp nor Glu. Thus, conversion of angiotensin I to angiotensin II, with increase in vasoconstrictor activity, but no action on angiotensin II.</text>
        <dbReference type="EC" id="3.4.15.1"/>
    </reaction>
</comment>
<evidence type="ECO:0000256" key="14">
    <source>
        <dbReference type="PIRSR" id="PIRSR601548-10"/>
    </source>
</evidence>
<dbReference type="GO" id="GO:0005886">
    <property type="term" value="C:plasma membrane"/>
    <property type="evidence" value="ECO:0007669"/>
    <property type="project" value="TreeGrafter"/>
</dbReference>
<feature type="chain" id="PRO_5037387191" description="Angiotensin-converting enzyme" evidence="23">
    <location>
        <begin position="22"/>
        <end position="667"/>
    </location>
</feature>
<feature type="binding site" evidence="19">
    <location>
        <position position="378"/>
    </location>
    <ligand>
        <name>Zn(2+)</name>
        <dbReference type="ChEBI" id="CHEBI:29105"/>
        <label>2</label>
        <note>catalytic</note>
    </ligand>
</feature>
<feature type="disulfide bond" evidence="18">
    <location>
        <begin position="135"/>
        <end position="146"/>
    </location>
</feature>